<dbReference type="EMBL" id="KZ825831">
    <property type="protein sequence ID" value="PYH96950.1"/>
    <property type="molecule type" value="Genomic_DNA"/>
</dbReference>
<evidence type="ECO:0000256" key="1">
    <source>
        <dbReference type="SAM" id="SignalP"/>
    </source>
</evidence>
<feature type="chain" id="PRO_5016360422" evidence="1">
    <location>
        <begin position="19"/>
        <end position="90"/>
    </location>
</feature>
<proteinExistence type="predicted"/>
<evidence type="ECO:0000313" key="3">
    <source>
        <dbReference type="Proteomes" id="UP000247810"/>
    </source>
</evidence>
<dbReference type="OrthoDB" id="10441841at2759"/>
<dbReference type="Proteomes" id="UP000247810">
    <property type="component" value="Unassembled WGS sequence"/>
</dbReference>
<sequence length="90" mass="9446">MQLKTIFAVFAAASLATATPVPEGEDEIAVVKRGGGISFQCKGAVVQGVAGTKCGTTWAQGCSNLECKNGHYVAFPAPNSWSWNSYIVCF</sequence>
<keyword evidence="3" id="KW-1185">Reference proteome</keyword>
<evidence type="ECO:0000313" key="2">
    <source>
        <dbReference type="EMBL" id="PYH96950.1"/>
    </source>
</evidence>
<dbReference type="VEuPathDB" id="FungiDB:BO71DRAFT_396613"/>
<protein>
    <submittedName>
        <fullName evidence="2">Uncharacterized protein</fullName>
    </submittedName>
</protein>
<gene>
    <name evidence="2" type="ORF">BO71DRAFT_396613</name>
</gene>
<organism evidence="2 3">
    <name type="scientific">Aspergillus ellipticus CBS 707.79</name>
    <dbReference type="NCBI Taxonomy" id="1448320"/>
    <lineage>
        <taxon>Eukaryota</taxon>
        <taxon>Fungi</taxon>
        <taxon>Dikarya</taxon>
        <taxon>Ascomycota</taxon>
        <taxon>Pezizomycotina</taxon>
        <taxon>Eurotiomycetes</taxon>
        <taxon>Eurotiomycetidae</taxon>
        <taxon>Eurotiales</taxon>
        <taxon>Aspergillaceae</taxon>
        <taxon>Aspergillus</taxon>
        <taxon>Aspergillus subgen. Circumdati</taxon>
    </lineage>
</organism>
<dbReference type="AlphaFoldDB" id="A0A319DHI0"/>
<reference evidence="2 3" key="1">
    <citation type="submission" date="2018-02" db="EMBL/GenBank/DDBJ databases">
        <title>The genomes of Aspergillus section Nigri reveals drivers in fungal speciation.</title>
        <authorList>
            <consortium name="DOE Joint Genome Institute"/>
            <person name="Vesth T.C."/>
            <person name="Nybo J."/>
            <person name="Theobald S."/>
            <person name="Brandl J."/>
            <person name="Frisvad J.C."/>
            <person name="Nielsen K.F."/>
            <person name="Lyhne E.K."/>
            <person name="Kogle M.E."/>
            <person name="Kuo A."/>
            <person name="Riley R."/>
            <person name="Clum A."/>
            <person name="Nolan M."/>
            <person name="Lipzen A."/>
            <person name="Salamov A."/>
            <person name="Henrissat B."/>
            <person name="Wiebenga A."/>
            <person name="De vries R.P."/>
            <person name="Grigoriev I.V."/>
            <person name="Mortensen U.H."/>
            <person name="Andersen M.R."/>
            <person name="Baker S.E."/>
        </authorList>
    </citation>
    <scope>NUCLEOTIDE SEQUENCE [LARGE SCALE GENOMIC DNA]</scope>
    <source>
        <strain evidence="2 3">CBS 707.79</strain>
    </source>
</reference>
<keyword evidence="1" id="KW-0732">Signal</keyword>
<name>A0A319DHI0_9EURO</name>
<feature type="signal peptide" evidence="1">
    <location>
        <begin position="1"/>
        <end position="18"/>
    </location>
</feature>
<accession>A0A319DHI0</accession>